<evidence type="ECO:0000313" key="2">
    <source>
        <dbReference type="EMBL" id="MFC7137191.1"/>
    </source>
</evidence>
<feature type="compositionally biased region" description="Acidic residues" evidence="1">
    <location>
        <begin position="60"/>
        <end position="69"/>
    </location>
</feature>
<evidence type="ECO:0000313" key="3">
    <source>
        <dbReference type="Proteomes" id="UP001596368"/>
    </source>
</evidence>
<dbReference type="Proteomes" id="UP001596368">
    <property type="component" value="Unassembled WGS sequence"/>
</dbReference>
<proteinExistence type="predicted"/>
<name>A0ABD5XRH1_9EURY</name>
<keyword evidence="3" id="KW-1185">Reference proteome</keyword>
<gene>
    <name evidence="2" type="ORF">ACFQRB_13550</name>
</gene>
<feature type="region of interest" description="Disordered" evidence="1">
    <location>
        <begin position="47"/>
        <end position="69"/>
    </location>
</feature>
<organism evidence="2 3">
    <name type="scientific">Halobaculum litoreum</name>
    <dbReference type="NCBI Taxonomy" id="3031998"/>
    <lineage>
        <taxon>Archaea</taxon>
        <taxon>Methanobacteriati</taxon>
        <taxon>Methanobacteriota</taxon>
        <taxon>Stenosarchaea group</taxon>
        <taxon>Halobacteria</taxon>
        <taxon>Halobacteriales</taxon>
        <taxon>Haloferacaceae</taxon>
        <taxon>Halobaculum</taxon>
    </lineage>
</organism>
<accession>A0ABD5XRH1</accession>
<evidence type="ECO:0000256" key="1">
    <source>
        <dbReference type="SAM" id="MobiDB-lite"/>
    </source>
</evidence>
<dbReference type="AlphaFoldDB" id="A0ABD5XRH1"/>
<sequence>MTEFEKEDSVVLHDVHSEYDGETGTVTQVMETMFGDATYTVSFEDGQEQGVPADALEAAAGDDADDDEE</sequence>
<reference evidence="2 3" key="1">
    <citation type="journal article" date="2019" name="Int. J. Syst. Evol. Microbiol.">
        <title>The Global Catalogue of Microorganisms (GCM) 10K type strain sequencing project: providing services to taxonomists for standard genome sequencing and annotation.</title>
        <authorList>
            <consortium name="The Broad Institute Genomics Platform"/>
            <consortium name="The Broad Institute Genome Sequencing Center for Infectious Disease"/>
            <person name="Wu L."/>
            <person name="Ma J."/>
        </authorList>
    </citation>
    <scope>NUCLEOTIDE SEQUENCE [LARGE SCALE GENOMIC DNA]</scope>
    <source>
        <strain evidence="2 3">DT92</strain>
    </source>
</reference>
<dbReference type="GeneID" id="81120833"/>
<protein>
    <submittedName>
        <fullName evidence="2">DUF1918 domain-containing protein</fullName>
    </submittedName>
</protein>
<comment type="caution">
    <text evidence="2">The sequence shown here is derived from an EMBL/GenBank/DDBJ whole genome shotgun (WGS) entry which is preliminary data.</text>
</comment>
<dbReference type="RefSeq" id="WP_284014681.1">
    <property type="nucleotide sequence ID" value="NZ_CP126156.1"/>
</dbReference>
<dbReference type="EMBL" id="JBHSZG010000001">
    <property type="protein sequence ID" value="MFC7137191.1"/>
    <property type="molecule type" value="Genomic_DNA"/>
</dbReference>